<keyword evidence="2 7" id="KW-0812">Transmembrane</keyword>
<dbReference type="EMBL" id="BRYB01005817">
    <property type="protein sequence ID" value="GMI29380.1"/>
    <property type="molecule type" value="Genomic_DNA"/>
</dbReference>
<dbReference type="PROSITE" id="PS50076">
    <property type="entry name" value="DNAJ_2"/>
    <property type="match status" value="1"/>
</dbReference>
<evidence type="ECO:0000256" key="7">
    <source>
        <dbReference type="SAM" id="Phobius"/>
    </source>
</evidence>
<dbReference type="InterPro" id="IPR018253">
    <property type="entry name" value="DnaJ_domain_CS"/>
</dbReference>
<evidence type="ECO:0000256" key="6">
    <source>
        <dbReference type="SAM" id="MobiDB-lite"/>
    </source>
</evidence>
<evidence type="ECO:0000256" key="5">
    <source>
        <dbReference type="ARBA" id="ARBA00023186"/>
    </source>
</evidence>
<keyword evidence="4 7" id="KW-0472">Membrane</keyword>
<evidence type="ECO:0000313" key="10">
    <source>
        <dbReference type="EMBL" id="GMI29380.1"/>
    </source>
</evidence>
<evidence type="ECO:0000256" key="8">
    <source>
        <dbReference type="SAM" id="SignalP"/>
    </source>
</evidence>
<dbReference type="CDD" id="cd06257">
    <property type="entry name" value="DnaJ"/>
    <property type="match status" value="1"/>
</dbReference>
<dbReference type="InterPro" id="IPR036869">
    <property type="entry name" value="J_dom_sf"/>
</dbReference>
<evidence type="ECO:0000256" key="2">
    <source>
        <dbReference type="ARBA" id="ARBA00022692"/>
    </source>
</evidence>
<feature type="compositionally biased region" description="Gly residues" evidence="6">
    <location>
        <begin position="243"/>
        <end position="258"/>
    </location>
</feature>
<feature type="signal peptide" evidence="8">
    <location>
        <begin position="1"/>
        <end position="20"/>
    </location>
</feature>
<dbReference type="Proteomes" id="UP001165060">
    <property type="component" value="Unassembled WGS sequence"/>
</dbReference>
<evidence type="ECO:0000256" key="4">
    <source>
        <dbReference type="ARBA" id="ARBA00023136"/>
    </source>
</evidence>
<dbReference type="Pfam" id="PF00226">
    <property type="entry name" value="DnaJ"/>
    <property type="match status" value="1"/>
</dbReference>
<evidence type="ECO:0000256" key="1">
    <source>
        <dbReference type="ARBA" id="ARBA00004141"/>
    </source>
</evidence>
<proteinExistence type="predicted"/>
<feature type="chain" id="PRO_5046423036" description="J domain-containing protein" evidence="8">
    <location>
        <begin position="21"/>
        <end position="465"/>
    </location>
</feature>
<keyword evidence="11" id="KW-1185">Reference proteome</keyword>
<keyword evidence="8" id="KW-0732">Signal</keyword>
<gene>
    <name evidence="10" type="ORF">TeGR_g5821</name>
</gene>
<dbReference type="PANTHER" id="PTHR44176">
    <property type="entry name" value="DNAJ HOMOLOG SUBFAMILY C MEMBER 25"/>
    <property type="match status" value="1"/>
</dbReference>
<dbReference type="SMART" id="SM00271">
    <property type="entry name" value="DnaJ"/>
    <property type="match status" value="1"/>
</dbReference>
<feature type="transmembrane region" description="Helical" evidence="7">
    <location>
        <begin position="175"/>
        <end position="193"/>
    </location>
</feature>
<feature type="domain" description="J" evidence="9">
    <location>
        <begin position="74"/>
        <end position="150"/>
    </location>
</feature>
<dbReference type="SUPFAM" id="SSF46565">
    <property type="entry name" value="Chaperone J-domain"/>
    <property type="match status" value="1"/>
</dbReference>
<protein>
    <recommendedName>
        <fullName evidence="9">J domain-containing protein</fullName>
    </recommendedName>
</protein>
<evidence type="ECO:0000256" key="3">
    <source>
        <dbReference type="ARBA" id="ARBA00022989"/>
    </source>
</evidence>
<dbReference type="Gene3D" id="1.10.287.110">
    <property type="entry name" value="DnaJ domain"/>
    <property type="match status" value="1"/>
</dbReference>
<name>A0ABQ6MMQ2_9STRA</name>
<reference evidence="10 11" key="1">
    <citation type="journal article" date="2023" name="Commun. Biol.">
        <title>Genome analysis of Parmales, the sister group of diatoms, reveals the evolutionary specialization of diatoms from phago-mixotrophs to photoautotrophs.</title>
        <authorList>
            <person name="Ban H."/>
            <person name="Sato S."/>
            <person name="Yoshikawa S."/>
            <person name="Yamada K."/>
            <person name="Nakamura Y."/>
            <person name="Ichinomiya M."/>
            <person name="Sato N."/>
            <person name="Blanc-Mathieu R."/>
            <person name="Endo H."/>
            <person name="Kuwata A."/>
            <person name="Ogata H."/>
        </authorList>
    </citation>
    <scope>NUCLEOTIDE SEQUENCE [LARGE SCALE GENOMIC DNA]</scope>
</reference>
<organism evidence="10 11">
    <name type="scientific">Tetraparma gracilis</name>
    <dbReference type="NCBI Taxonomy" id="2962635"/>
    <lineage>
        <taxon>Eukaryota</taxon>
        <taxon>Sar</taxon>
        <taxon>Stramenopiles</taxon>
        <taxon>Ochrophyta</taxon>
        <taxon>Bolidophyceae</taxon>
        <taxon>Parmales</taxon>
        <taxon>Triparmaceae</taxon>
        <taxon>Tetraparma</taxon>
    </lineage>
</organism>
<evidence type="ECO:0000259" key="9">
    <source>
        <dbReference type="PROSITE" id="PS50076"/>
    </source>
</evidence>
<dbReference type="InterPro" id="IPR001623">
    <property type="entry name" value="DnaJ_domain"/>
</dbReference>
<evidence type="ECO:0000313" key="11">
    <source>
        <dbReference type="Proteomes" id="UP001165060"/>
    </source>
</evidence>
<dbReference type="PRINTS" id="PR00625">
    <property type="entry name" value="JDOMAIN"/>
</dbReference>
<accession>A0ABQ6MMQ2</accession>
<keyword evidence="5" id="KW-0143">Chaperone</keyword>
<dbReference type="InterPro" id="IPR044632">
    <property type="entry name" value="DNAJC25-like"/>
</dbReference>
<dbReference type="PANTHER" id="PTHR44176:SF1">
    <property type="entry name" value="DNAJ HOMOLOG SUBFAMILY C MEMBER 25"/>
    <property type="match status" value="1"/>
</dbReference>
<keyword evidence="3 7" id="KW-1133">Transmembrane helix</keyword>
<sequence length="465" mass="50654">MRVLSATLAALAAFSSLAAAEEVEAEVTAGGSAAPVAAEPASATEPASFAAEVLSELDWGSNYDPENEFCGKYDCYKILGFSFDADSKSLDAKAVSKSYRAMSRKYHPDKLARAQRSTDPAQDAELFTYIARAYEVLQDGEKKMSYDYYFVHPDEYWRAFGSGFAGFTYAPEASVVYVILGAIACLTVLGWFIRRSKYDQIKRHVVLAAVADASMLNGGGVESMAVRKIAMATLARLKAEGGLGSEGDGGGKGGGKGGSGKKGKKGGSSAGRASPVPSSGGGDSETEASLADEALMAQLRAHFGKWTPPHAHMGPKETDKEVQKHCLEKFCDLITEHRYQDFGGGFRRPRAPDDLLPYMMVMFLFVNGPRGLYGQARWWWRRRSGLPYDEAEVMTLTLAAMGIRWDLLSEHNKADALGRKMWEEGAIEKWDYEQDVKLYGEKKAKKIKEVKENGDDGYDGGGADY</sequence>
<comment type="caution">
    <text evidence="10">The sequence shown here is derived from an EMBL/GenBank/DDBJ whole genome shotgun (WGS) entry which is preliminary data.</text>
</comment>
<feature type="region of interest" description="Disordered" evidence="6">
    <location>
        <begin position="243"/>
        <end position="287"/>
    </location>
</feature>
<comment type="subcellular location">
    <subcellularLocation>
        <location evidence="1">Membrane</location>
        <topology evidence="1">Multi-pass membrane protein</topology>
    </subcellularLocation>
</comment>
<dbReference type="PROSITE" id="PS00636">
    <property type="entry name" value="DNAJ_1"/>
    <property type="match status" value="1"/>
</dbReference>